<dbReference type="InterPro" id="IPR036483">
    <property type="entry name" value="PWI_dom_sf"/>
</dbReference>
<feature type="compositionally biased region" description="Pro residues" evidence="2">
    <location>
        <begin position="891"/>
        <end position="909"/>
    </location>
</feature>
<dbReference type="GO" id="GO:0005681">
    <property type="term" value="C:spliceosomal complex"/>
    <property type="evidence" value="ECO:0007669"/>
    <property type="project" value="TreeGrafter"/>
</dbReference>
<comment type="caution">
    <text evidence="4">The sequence shown here is derived from an EMBL/GenBank/DDBJ whole genome shotgun (WGS) entry which is preliminary data.</text>
</comment>
<dbReference type="PROSITE" id="PS51025">
    <property type="entry name" value="PWI"/>
    <property type="match status" value="1"/>
</dbReference>
<feature type="compositionally biased region" description="Basic and acidic residues" evidence="2">
    <location>
        <begin position="1289"/>
        <end position="1380"/>
    </location>
</feature>
<evidence type="ECO:0000313" key="4">
    <source>
        <dbReference type="EMBL" id="KAF3057755.1"/>
    </source>
</evidence>
<dbReference type="GO" id="GO:0006397">
    <property type="term" value="P:mRNA processing"/>
    <property type="evidence" value="ECO:0007669"/>
    <property type="project" value="UniProtKB-KW"/>
</dbReference>
<feature type="region of interest" description="Disordered" evidence="2">
    <location>
        <begin position="538"/>
        <end position="731"/>
    </location>
</feature>
<dbReference type="EMBL" id="QLNT01000028">
    <property type="protein sequence ID" value="KAF3057755.1"/>
    <property type="molecule type" value="Genomic_DNA"/>
</dbReference>
<feature type="compositionally biased region" description="Low complexity" evidence="2">
    <location>
        <begin position="870"/>
        <end position="890"/>
    </location>
</feature>
<dbReference type="PANTHER" id="PTHR18806">
    <property type="entry name" value="RBM25 PROTEIN"/>
    <property type="match status" value="1"/>
</dbReference>
<dbReference type="PANTHER" id="PTHR18806:SF4">
    <property type="entry name" value="RNA-BINDING PROTEIN 25"/>
    <property type="match status" value="1"/>
</dbReference>
<evidence type="ECO:0000256" key="2">
    <source>
        <dbReference type="SAM" id="MobiDB-lite"/>
    </source>
</evidence>
<evidence type="ECO:0000256" key="1">
    <source>
        <dbReference type="ARBA" id="ARBA00022664"/>
    </source>
</evidence>
<evidence type="ECO:0000259" key="3">
    <source>
        <dbReference type="PROSITE" id="PS51025"/>
    </source>
</evidence>
<dbReference type="Gene3D" id="1.20.1390.10">
    <property type="entry name" value="PWI domain"/>
    <property type="match status" value="1"/>
</dbReference>
<feature type="compositionally biased region" description="Polar residues" evidence="2">
    <location>
        <begin position="911"/>
        <end position="920"/>
    </location>
</feature>
<feature type="region of interest" description="Disordered" evidence="2">
    <location>
        <begin position="847"/>
        <end position="930"/>
    </location>
</feature>
<keyword evidence="1" id="KW-0507">mRNA processing</keyword>
<feature type="domain" description="PWI" evidence="3">
    <location>
        <begin position="1515"/>
        <end position="1608"/>
    </location>
</feature>
<dbReference type="Pfam" id="PF01480">
    <property type="entry name" value="PWI"/>
    <property type="match status" value="1"/>
</dbReference>
<name>A0A9P4X4G7_9HYPO</name>
<dbReference type="SMART" id="SM00311">
    <property type="entry name" value="PWI"/>
    <property type="match status" value="1"/>
</dbReference>
<proteinExistence type="predicted"/>
<feature type="compositionally biased region" description="Basic and acidic residues" evidence="2">
    <location>
        <begin position="1388"/>
        <end position="1407"/>
    </location>
</feature>
<reference evidence="4 5" key="1">
    <citation type="submission" date="2018-06" db="EMBL/GenBank/DDBJ databases">
        <title>Genome analysis of cellulolytic fungus Trichoderma lentiforme CFAM-422.</title>
        <authorList>
            <person name="Steindorff A.S."/>
            <person name="Formighieri E.F."/>
            <person name="Midorikawa G.E.O."/>
            <person name="Tamietti M.S."/>
            <person name="Ramos E.Z."/>
            <person name="Silva A.S."/>
            <person name="Bon E.P.S."/>
            <person name="Mendes T.D."/>
            <person name="Damaso M.C.T."/>
            <person name="Favaro L.C.L."/>
        </authorList>
    </citation>
    <scope>NUCLEOTIDE SEQUENCE [LARGE SCALE GENOMIC DNA]</scope>
    <source>
        <strain evidence="4 5">CFAM-422</strain>
    </source>
</reference>
<evidence type="ECO:0000313" key="5">
    <source>
        <dbReference type="Proteomes" id="UP000801864"/>
    </source>
</evidence>
<protein>
    <submittedName>
        <fullName evidence="4">U1 snRNP-associated protein</fullName>
    </submittedName>
</protein>
<feature type="compositionally biased region" description="Polar residues" evidence="2">
    <location>
        <begin position="1"/>
        <end position="11"/>
    </location>
</feature>
<feature type="region of interest" description="Disordered" evidence="2">
    <location>
        <begin position="1198"/>
        <end position="1434"/>
    </location>
</feature>
<feature type="compositionally biased region" description="Polar residues" evidence="2">
    <location>
        <begin position="538"/>
        <end position="556"/>
    </location>
</feature>
<feature type="region of interest" description="Disordered" evidence="2">
    <location>
        <begin position="947"/>
        <end position="981"/>
    </location>
</feature>
<dbReference type="Proteomes" id="UP000801864">
    <property type="component" value="Unassembled WGS sequence"/>
</dbReference>
<feature type="compositionally biased region" description="Basic and acidic residues" evidence="2">
    <location>
        <begin position="1198"/>
        <end position="1219"/>
    </location>
</feature>
<accession>A0A9P4X4G7</accession>
<feature type="compositionally biased region" description="Basic and acidic residues" evidence="2">
    <location>
        <begin position="591"/>
        <end position="602"/>
    </location>
</feature>
<sequence length="1608" mass="179006">MATVVQQTQLHTRTRTSRVPSSANSRPLRAAAAVAVAAAAFARPVRSLARPKTEALEIPPSAAPAESNAGSGLNVVGPASLSLFLTNIKLLDLDHLPDWPEISAETFAASGTTLQDQKRRVQCVEWALYQLFVIWDPDEAANKLKPFYPPVDQLQSVNLRAALVRALEQAKKNGDLGRDTIIRKTMLDECKGERLEEVLAFFSTAVLKKVVSGSLAASRGYITPAIELAFENKGYLSEKSHLIALSMAHKASIRQLLQRKELARVRFKEFAVVMDEKEDDIISRREVLEMKEMDGGGQAVSDNARAEMRRTVHHNWSGSEAWMETLLSGDPKHGGLLATKFDRVWRRAQKGRLDELDTNDVGLLEQLDNRVKMQRDRLRKWDAFRRNTFGEARPMPAKPKATAAKAKGIDLGFTAHLDLHSGRRGKSTRVALFQHAPQMSDDYAALVSDLKYDLGKIATKEVDIASLVRKRTPVKQDRRDRRLLSTSSFEGGDDDEISDLEDAESAFRADSSVTSFSSLQDKFTAPARTVRPVISRPSLSQLSGGVDTVWSSNQKNFPGRSTYDLTQIDDSPLATPPSILPQRKPSGYDTPTRRRSPEEPKPVAKHKTNSPPRLSPTKEFANGSTSPGKNNLTPSPVKRTKPRHTLSLAERTRLSMSRKKSLCFEDEELDPPTPITPVTTKPAEPDYSEDLASRTRRSMAGFEKAQQKAQMERRRSLRRGKMPPRKDGSYFPRVDEEEINETTLLLEQLAEEEDVEAVFRSRPKVGQSLQPSPTREEWADIPEYNGPRFAPLHINHDEKKTCEKLDIFRPARITNSVVKRTFMLLLCGNNRACRHSLVSMAYNHYGGTQGRGQSRGRYRSANGASAPHNPYGAPPGYGYPGQAPGMAAPPGLGPPPGMSPAPGMAPPPGIQQANVPQANRPSGLPAFQTPTNMPNINFNAPVIRLGTGASAGGGRSDDRPAQSGGRAGLGMERGSEQGRNAARETMQTLLPPTSEEKLRTIFLHQIPEGLGGDEGTKKLLGAVGKLKRWDPSDSVSEDRKGTKFGFALFEDIDSVATAVKLLTEEEVQIPIKKQPSSSDPPADDSFDDVEKTKLQVVVDPTSLSYLETYKENKGDDASLEQRIEQARAALKSVLRELFYPPVVETADVNGDVAMGNTDAEENVEVVNIPLAQEDELADIPPEMREVVAGEIAAFRERSNQRDMERLQREEELEENERRRNGAARSRLASPPRNSNNVPLGPRGVSVPNAPSGPKGQNGPNRVAFVNGGVNNADGSTRREDEDTDASDDELWRRREAERKAEEDKMYAEAERKWVNRERSRQAALEREREREKHDIESLERRKQEQLEREKTWDDEREATRKTHNYYRDHGGWARKRQSDRAEEEARDEADRQAEKVERNREQARLEQARGMADSFLDQQAREMEQREAAAAAAAPQPFKLSLGAAAQRAQASRAAPQRRTIAEVEGLLDDEEVESTKRQLIPIQLDASSGAAGMTEEEISQAVRALAQEIPSEKDGLWAWEVKWDFMDDTVVRDKLRPFVEKKIVEYLGVQEEMLVEAVEEHLRKHGTAGALVEELEGALDDEAEDLVKKLWRMLIFFTECEKRGLPA</sequence>
<feature type="region of interest" description="Disordered" evidence="2">
    <location>
        <begin position="761"/>
        <end position="780"/>
    </location>
</feature>
<feature type="region of interest" description="Disordered" evidence="2">
    <location>
        <begin position="1"/>
        <end position="25"/>
    </location>
</feature>
<dbReference type="GO" id="GO:0003729">
    <property type="term" value="F:mRNA binding"/>
    <property type="evidence" value="ECO:0007669"/>
    <property type="project" value="TreeGrafter"/>
</dbReference>
<feature type="region of interest" description="Disordered" evidence="2">
    <location>
        <begin position="475"/>
        <end position="497"/>
    </location>
</feature>
<dbReference type="InterPro" id="IPR002483">
    <property type="entry name" value="PWI_dom"/>
</dbReference>
<dbReference type="Pfam" id="PF14661">
    <property type="entry name" value="HAUS6_N"/>
    <property type="match status" value="1"/>
</dbReference>
<organism evidence="4 5">
    <name type="scientific">Trichoderma lentiforme</name>
    <dbReference type="NCBI Taxonomy" id="1567552"/>
    <lineage>
        <taxon>Eukaryota</taxon>
        <taxon>Fungi</taxon>
        <taxon>Dikarya</taxon>
        <taxon>Ascomycota</taxon>
        <taxon>Pezizomycotina</taxon>
        <taxon>Sordariomycetes</taxon>
        <taxon>Hypocreomycetidae</taxon>
        <taxon>Hypocreales</taxon>
        <taxon>Hypocreaceae</taxon>
        <taxon>Trichoderma</taxon>
    </lineage>
</organism>
<keyword evidence="5" id="KW-1185">Reference proteome</keyword>
<dbReference type="InterPro" id="IPR052768">
    <property type="entry name" value="RBM25"/>
</dbReference>
<gene>
    <name evidence="4" type="ORF">CFAM422_012216</name>
</gene>
<dbReference type="InterPro" id="IPR028163">
    <property type="entry name" value="HAUS_6_N"/>
</dbReference>
<feature type="compositionally biased region" description="Polar residues" evidence="2">
    <location>
        <begin position="622"/>
        <end position="634"/>
    </location>
</feature>
<dbReference type="SUPFAM" id="SSF101233">
    <property type="entry name" value="PWI domain"/>
    <property type="match status" value="1"/>
</dbReference>